<feature type="compositionally biased region" description="Low complexity" evidence="1">
    <location>
        <begin position="309"/>
        <end position="334"/>
    </location>
</feature>
<evidence type="ECO:0000313" key="3">
    <source>
        <dbReference type="Proteomes" id="UP000274922"/>
    </source>
</evidence>
<accession>A0A4P9X4F1</accession>
<feature type="region of interest" description="Disordered" evidence="1">
    <location>
        <begin position="304"/>
        <end position="346"/>
    </location>
</feature>
<proteinExistence type="predicted"/>
<feature type="region of interest" description="Disordered" evidence="1">
    <location>
        <begin position="476"/>
        <end position="546"/>
    </location>
</feature>
<reference evidence="3" key="1">
    <citation type="journal article" date="2018" name="Nat. Microbiol.">
        <title>Leveraging single-cell genomics to expand the fungal tree of life.</title>
        <authorList>
            <person name="Ahrendt S.R."/>
            <person name="Quandt C.A."/>
            <person name="Ciobanu D."/>
            <person name="Clum A."/>
            <person name="Salamov A."/>
            <person name="Andreopoulos B."/>
            <person name="Cheng J.F."/>
            <person name="Woyke T."/>
            <person name="Pelin A."/>
            <person name="Henrissat B."/>
            <person name="Reynolds N.K."/>
            <person name="Benny G.L."/>
            <person name="Smith M.E."/>
            <person name="James T.Y."/>
            <person name="Grigoriev I.V."/>
        </authorList>
    </citation>
    <scope>NUCLEOTIDE SEQUENCE [LARGE SCALE GENOMIC DNA]</scope>
    <source>
        <strain evidence="3">ATCC 52028</strain>
    </source>
</reference>
<dbReference type="InterPro" id="IPR014752">
    <property type="entry name" value="Arrestin-like_C"/>
</dbReference>
<keyword evidence="3" id="KW-1185">Reference proteome</keyword>
<gene>
    <name evidence="2" type="ORF">CXG81DRAFT_20054</name>
</gene>
<feature type="compositionally biased region" description="Polar residues" evidence="1">
    <location>
        <begin position="1"/>
        <end position="12"/>
    </location>
</feature>
<feature type="compositionally biased region" description="Polar residues" evidence="1">
    <location>
        <begin position="476"/>
        <end position="485"/>
    </location>
</feature>
<dbReference type="EMBL" id="ML014247">
    <property type="protein sequence ID" value="RKO99920.1"/>
    <property type="molecule type" value="Genomic_DNA"/>
</dbReference>
<sequence>MGLFTLASSGPTLQIFAKPPSHDPSQTMHGSNGILQNQSGGLRNANHSGEHLSQNTSLTALNSNNSTLGRGSGSTNTNASGTGSQARSPLAAASTSASGLGNLIGRESRYAKRSSTGPPKLEEQVLFEPTANIFGRVVLTLPKRLVDAVELSIAFCGDLYVDVHSLVNRIADNRAVKVPHRTRSLARDSKILWRNSEPLQPQSYEFDFCFPLSAFEHLPNSIYLSHASVQYCLKATLHRRGTDHEPLEAVLPIYIHRSGAIVSALRDTGLGKDALCSIDVGATSTTNMPMSTGSDTISDIETAQNDLGPHPATTTASMPATATTSTPAIPPISAGPSTAGTTSGSMLSPTPYTAPPIRGIAPAIVCAGQRTGSSIRILNGRIKSGVYDYELMVPREAYLASGKVKVMLKLLHVPQDQKNELKFATCALEEQRIYTFIDEPTGLGHLLPVSQPPNSRHSTATNWGLDLRSPLSLSQNTGDGISLSQPDVHHAPVVSPGRGGNGSSTSNGNANPAHSNSQHLPILSPNGTGHGTPGGVAPSSRGLGPRRLSHLDIASTLRSSGNEASGSASGLFHSTQSLATAGVGGADSGLRLSTVMLHTQQPGGVTLPSAKPSAGLTQPSRGRRRQFVHDETIGRLTEYKLDTSQAQQRNMHVMTFVIPLLNAAQDTRMEEIFVTHRLVFRLCWKEDDPNESVLWLTNIKEDTISVDLVVALRNE</sequence>
<dbReference type="AlphaFoldDB" id="A0A4P9X4F1"/>
<feature type="compositionally biased region" description="Low complexity" evidence="1">
    <location>
        <begin position="52"/>
        <end position="68"/>
    </location>
</feature>
<feature type="compositionally biased region" description="Polar residues" evidence="1">
    <location>
        <begin position="73"/>
        <end position="85"/>
    </location>
</feature>
<evidence type="ECO:0000256" key="1">
    <source>
        <dbReference type="SAM" id="MobiDB-lite"/>
    </source>
</evidence>
<protein>
    <submittedName>
        <fullName evidence="2">Uncharacterized protein</fullName>
    </submittedName>
</protein>
<dbReference type="OrthoDB" id="2238745at2759"/>
<dbReference type="Gene3D" id="2.60.40.640">
    <property type="match status" value="1"/>
</dbReference>
<feature type="region of interest" description="Disordered" evidence="1">
    <location>
        <begin position="601"/>
        <end position="623"/>
    </location>
</feature>
<feature type="compositionally biased region" description="Polar residues" evidence="1">
    <location>
        <begin position="335"/>
        <end position="346"/>
    </location>
</feature>
<evidence type="ECO:0000313" key="2">
    <source>
        <dbReference type="EMBL" id="RKO99920.1"/>
    </source>
</evidence>
<organism evidence="2 3">
    <name type="scientific">Caulochytrium protostelioides</name>
    <dbReference type="NCBI Taxonomy" id="1555241"/>
    <lineage>
        <taxon>Eukaryota</taxon>
        <taxon>Fungi</taxon>
        <taxon>Fungi incertae sedis</taxon>
        <taxon>Chytridiomycota</taxon>
        <taxon>Chytridiomycota incertae sedis</taxon>
        <taxon>Chytridiomycetes</taxon>
        <taxon>Caulochytriales</taxon>
        <taxon>Caulochytriaceae</taxon>
        <taxon>Caulochytrium</taxon>
    </lineage>
</organism>
<feature type="region of interest" description="Disordered" evidence="1">
    <location>
        <begin position="1"/>
        <end position="94"/>
    </location>
</feature>
<name>A0A4P9X4F1_9FUNG</name>
<feature type="compositionally biased region" description="Polar residues" evidence="1">
    <location>
        <begin position="23"/>
        <end position="47"/>
    </location>
</feature>
<dbReference type="Proteomes" id="UP000274922">
    <property type="component" value="Unassembled WGS sequence"/>
</dbReference>